<accession>A0ABY6J5D1</accession>
<dbReference type="InterPro" id="IPR013249">
    <property type="entry name" value="RNA_pol_sigma70_r4_t2"/>
</dbReference>
<dbReference type="Gene3D" id="1.10.10.10">
    <property type="entry name" value="Winged helix-like DNA-binding domain superfamily/Winged helix DNA-binding domain"/>
    <property type="match status" value="1"/>
</dbReference>
<organism evidence="8 9">
    <name type="scientific">Chitinophaga horti</name>
    <dbReference type="NCBI Taxonomy" id="2920382"/>
    <lineage>
        <taxon>Bacteria</taxon>
        <taxon>Pseudomonadati</taxon>
        <taxon>Bacteroidota</taxon>
        <taxon>Chitinophagia</taxon>
        <taxon>Chitinophagales</taxon>
        <taxon>Chitinophagaceae</taxon>
        <taxon>Chitinophaga</taxon>
    </lineage>
</organism>
<evidence type="ECO:0000313" key="8">
    <source>
        <dbReference type="EMBL" id="UYQ94720.1"/>
    </source>
</evidence>
<dbReference type="InterPro" id="IPR013325">
    <property type="entry name" value="RNA_pol_sigma_r2"/>
</dbReference>
<comment type="similarity">
    <text evidence="1">Belongs to the sigma-70 factor family. ECF subfamily.</text>
</comment>
<evidence type="ECO:0000259" key="6">
    <source>
        <dbReference type="Pfam" id="PF04542"/>
    </source>
</evidence>
<reference evidence="8" key="1">
    <citation type="submission" date="2022-10" db="EMBL/GenBank/DDBJ databases">
        <title>Chitinophaga sp. nov., isolated from soil.</title>
        <authorList>
            <person name="Jeon C.O."/>
        </authorList>
    </citation>
    <scope>NUCLEOTIDE SEQUENCE</scope>
    <source>
        <strain evidence="8">R8</strain>
    </source>
</reference>
<gene>
    <name evidence="8" type="ORF">MKQ68_06405</name>
</gene>
<evidence type="ECO:0000256" key="4">
    <source>
        <dbReference type="ARBA" id="ARBA00023125"/>
    </source>
</evidence>
<dbReference type="PANTHER" id="PTHR43133:SF8">
    <property type="entry name" value="RNA POLYMERASE SIGMA FACTOR HI_1459-RELATED"/>
    <property type="match status" value="1"/>
</dbReference>
<dbReference type="Pfam" id="PF08281">
    <property type="entry name" value="Sigma70_r4_2"/>
    <property type="match status" value="1"/>
</dbReference>
<protein>
    <submittedName>
        <fullName evidence="8">Sigma-70 family RNA polymerase sigma factor</fullName>
    </submittedName>
</protein>
<keyword evidence="4" id="KW-0238">DNA-binding</keyword>
<sequence length="195" mass="23182">MNYPGYQNLTDLELLQRYKTDGNSEWIGILFDRYAILLLGLCMKYLKNEEDARDSVQHIFLKVLSDVHKHEVLHFKAWIYQVAKNHCLMQLRKTNTRYSRELDENTMGGSLEIDQEKEARVEKEQKDLLLENMQDAMNMLNPEQQACVKLFYLDKRSYQEIADHTGYSLSHVKSYIQNGKRNLRLLLEKYSKNKR</sequence>
<dbReference type="EMBL" id="CP107006">
    <property type="protein sequence ID" value="UYQ94720.1"/>
    <property type="molecule type" value="Genomic_DNA"/>
</dbReference>
<proteinExistence type="inferred from homology"/>
<dbReference type="PANTHER" id="PTHR43133">
    <property type="entry name" value="RNA POLYMERASE ECF-TYPE SIGMA FACTO"/>
    <property type="match status" value="1"/>
</dbReference>
<evidence type="ECO:0000256" key="1">
    <source>
        <dbReference type="ARBA" id="ARBA00010641"/>
    </source>
</evidence>
<dbReference type="RefSeq" id="WP_264282570.1">
    <property type="nucleotide sequence ID" value="NZ_CP107006.1"/>
</dbReference>
<dbReference type="InterPro" id="IPR007627">
    <property type="entry name" value="RNA_pol_sigma70_r2"/>
</dbReference>
<feature type="domain" description="RNA polymerase sigma-70 region 2" evidence="6">
    <location>
        <begin position="30"/>
        <end position="95"/>
    </location>
</feature>
<name>A0ABY6J5D1_9BACT</name>
<evidence type="ECO:0000256" key="3">
    <source>
        <dbReference type="ARBA" id="ARBA00023082"/>
    </source>
</evidence>
<dbReference type="Proteomes" id="UP001162741">
    <property type="component" value="Chromosome"/>
</dbReference>
<dbReference type="SUPFAM" id="SSF88946">
    <property type="entry name" value="Sigma2 domain of RNA polymerase sigma factors"/>
    <property type="match status" value="1"/>
</dbReference>
<dbReference type="InterPro" id="IPR014284">
    <property type="entry name" value="RNA_pol_sigma-70_dom"/>
</dbReference>
<evidence type="ECO:0000313" key="9">
    <source>
        <dbReference type="Proteomes" id="UP001162741"/>
    </source>
</evidence>
<keyword evidence="2" id="KW-0805">Transcription regulation</keyword>
<evidence type="ECO:0000256" key="5">
    <source>
        <dbReference type="ARBA" id="ARBA00023163"/>
    </source>
</evidence>
<dbReference type="InterPro" id="IPR036388">
    <property type="entry name" value="WH-like_DNA-bd_sf"/>
</dbReference>
<evidence type="ECO:0000256" key="2">
    <source>
        <dbReference type="ARBA" id="ARBA00023015"/>
    </source>
</evidence>
<dbReference type="InterPro" id="IPR039425">
    <property type="entry name" value="RNA_pol_sigma-70-like"/>
</dbReference>
<keyword evidence="9" id="KW-1185">Reference proteome</keyword>
<dbReference type="SUPFAM" id="SSF88659">
    <property type="entry name" value="Sigma3 and sigma4 domains of RNA polymerase sigma factors"/>
    <property type="match status" value="1"/>
</dbReference>
<dbReference type="NCBIfam" id="TIGR02937">
    <property type="entry name" value="sigma70-ECF"/>
    <property type="match status" value="1"/>
</dbReference>
<dbReference type="CDD" id="cd06171">
    <property type="entry name" value="Sigma70_r4"/>
    <property type="match status" value="1"/>
</dbReference>
<keyword evidence="3" id="KW-0731">Sigma factor</keyword>
<evidence type="ECO:0000259" key="7">
    <source>
        <dbReference type="Pfam" id="PF08281"/>
    </source>
</evidence>
<dbReference type="InterPro" id="IPR013324">
    <property type="entry name" value="RNA_pol_sigma_r3/r4-like"/>
</dbReference>
<dbReference type="Gene3D" id="1.10.1740.10">
    <property type="match status" value="1"/>
</dbReference>
<feature type="domain" description="RNA polymerase sigma factor 70 region 4 type 2" evidence="7">
    <location>
        <begin position="131"/>
        <end position="183"/>
    </location>
</feature>
<dbReference type="Pfam" id="PF04542">
    <property type="entry name" value="Sigma70_r2"/>
    <property type="match status" value="1"/>
</dbReference>
<keyword evidence="5" id="KW-0804">Transcription</keyword>